<reference evidence="2" key="1">
    <citation type="submission" date="2021-06" db="EMBL/GenBank/DDBJ databases">
        <authorList>
            <person name="Criscuolo A."/>
        </authorList>
    </citation>
    <scope>NUCLEOTIDE SEQUENCE</scope>
    <source>
        <strain evidence="2">CIP111600</strain>
    </source>
</reference>
<keyword evidence="1" id="KW-0812">Transmembrane</keyword>
<organism evidence="2 3">
    <name type="scientific">Paenibacillus solanacearum</name>
    <dbReference type="NCBI Taxonomy" id="2048548"/>
    <lineage>
        <taxon>Bacteria</taxon>
        <taxon>Bacillati</taxon>
        <taxon>Bacillota</taxon>
        <taxon>Bacilli</taxon>
        <taxon>Bacillales</taxon>
        <taxon>Paenibacillaceae</taxon>
        <taxon>Paenibacillus</taxon>
    </lineage>
</organism>
<keyword evidence="1" id="KW-0472">Membrane</keyword>
<proteinExistence type="predicted"/>
<evidence type="ECO:0000313" key="3">
    <source>
        <dbReference type="Proteomes" id="UP000693672"/>
    </source>
</evidence>
<dbReference type="EMBL" id="CAJVAS010000006">
    <property type="protein sequence ID" value="CAG7616083.1"/>
    <property type="molecule type" value="Genomic_DNA"/>
</dbReference>
<keyword evidence="3" id="KW-1185">Reference proteome</keyword>
<accession>A0A916NID8</accession>
<name>A0A916NID8_9BACL</name>
<comment type="caution">
    <text evidence="2">The sequence shown here is derived from an EMBL/GenBank/DDBJ whole genome shotgun (WGS) entry which is preliminary data.</text>
</comment>
<evidence type="ECO:0000256" key="1">
    <source>
        <dbReference type="SAM" id="Phobius"/>
    </source>
</evidence>
<dbReference type="Proteomes" id="UP000693672">
    <property type="component" value="Unassembled WGS sequence"/>
</dbReference>
<feature type="transmembrane region" description="Helical" evidence="1">
    <location>
        <begin position="18"/>
        <end position="37"/>
    </location>
</feature>
<gene>
    <name evidence="2" type="ORF">PAESOLCIP111_01863</name>
</gene>
<evidence type="ECO:0000313" key="2">
    <source>
        <dbReference type="EMBL" id="CAG7616083.1"/>
    </source>
</evidence>
<keyword evidence="1" id="KW-1133">Transmembrane helix</keyword>
<protein>
    <submittedName>
        <fullName evidence="2">Uncharacterized protein</fullName>
    </submittedName>
</protein>
<dbReference type="AlphaFoldDB" id="A0A916NID8"/>
<sequence length="59" mass="7053">MLSHRSVRKKRIKRSESLLYVFFIGVMGVSRSLLWHIPTLYTDSLKKRKPEVKMTSLFR</sequence>